<dbReference type="EMBL" id="LN649232">
    <property type="protein sequence ID" value="CEI39535.1"/>
    <property type="molecule type" value="Genomic_DNA"/>
</dbReference>
<evidence type="ECO:0000313" key="1">
    <source>
        <dbReference type="EMBL" id="CEI39535.1"/>
    </source>
</evidence>
<keyword evidence="2" id="KW-1185">Reference proteome</keyword>
<sequence length="118" mass="13242">MSVMSPYESAVTQQVRCILAGGRVTMFTLDLANSETRRMSYRNPAMADMYCVDIQGPHLRPSRERAMPVDPRATGQVIVLNRAMVFMLSPTFSHADGHRVSLADMRGFKSIEYATKEL</sequence>
<evidence type="ECO:0000313" key="2">
    <source>
        <dbReference type="Proteomes" id="UP000245910"/>
    </source>
</evidence>
<accession>A0A2L2SV41</accession>
<organism evidence="1 2">
    <name type="scientific">Fusarium venenatum</name>
    <dbReference type="NCBI Taxonomy" id="56646"/>
    <lineage>
        <taxon>Eukaryota</taxon>
        <taxon>Fungi</taxon>
        <taxon>Dikarya</taxon>
        <taxon>Ascomycota</taxon>
        <taxon>Pezizomycotina</taxon>
        <taxon>Sordariomycetes</taxon>
        <taxon>Hypocreomycetidae</taxon>
        <taxon>Hypocreales</taxon>
        <taxon>Nectriaceae</taxon>
        <taxon>Fusarium</taxon>
    </lineage>
</organism>
<reference evidence="2" key="1">
    <citation type="submission" date="2014-10" db="EMBL/GenBank/DDBJ databases">
        <authorList>
            <person name="King R."/>
        </authorList>
    </citation>
    <scope>NUCLEOTIDE SEQUENCE [LARGE SCALE GENOMIC DNA]</scope>
    <source>
        <strain evidence="2">A3/5</strain>
    </source>
</reference>
<name>A0A2L2SV41_9HYPO</name>
<proteinExistence type="predicted"/>
<dbReference type="Proteomes" id="UP000245910">
    <property type="component" value="Chromosome IIII"/>
</dbReference>
<dbReference type="AlphaFoldDB" id="A0A2L2SV41"/>
<protein>
    <submittedName>
        <fullName evidence="1">Uncharacterized protein</fullName>
    </submittedName>
</protein>